<accession>A0A8H4RMG3</accession>
<evidence type="ECO:0000313" key="2">
    <source>
        <dbReference type="Proteomes" id="UP000566819"/>
    </source>
</evidence>
<proteinExistence type="predicted"/>
<dbReference type="Proteomes" id="UP000566819">
    <property type="component" value="Unassembled WGS sequence"/>
</dbReference>
<organism evidence="1 2">
    <name type="scientific">Cudoniella acicularis</name>
    <dbReference type="NCBI Taxonomy" id="354080"/>
    <lineage>
        <taxon>Eukaryota</taxon>
        <taxon>Fungi</taxon>
        <taxon>Dikarya</taxon>
        <taxon>Ascomycota</taxon>
        <taxon>Pezizomycotina</taxon>
        <taxon>Leotiomycetes</taxon>
        <taxon>Helotiales</taxon>
        <taxon>Tricladiaceae</taxon>
        <taxon>Cudoniella</taxon>
    </lineage>
</organism>
<dbReference type="AlphaFoldDB" id="A0A8H4RMG3"/>
<keyword evidence="2" id="KW-1185">Reference proteome</keyword>
<comment type="caution">
    <text evidence="1">The sequence shown here is derived from an EMBL/GenBank/DDBJ whole genome shotgun (WGS) entry which is preliminary data.</text>
</comment>
<protein>
    <submittedName>
        <fullName evidence="1">Uncharacterized protein</fullName>
    </submittedName>
</protein>
<reference evidence="1 2" key="1">
    <citation type="submission" date="2020-03" db="EMBL/GenBank/DDBJ databases">
        <title>Draft Genome Sequence of Cudoniella acicularis.</title>
        <authorList>
            <person name="Buettner E."/>
            <person name="Kellner H."/>
        </authorList>
    </citation>
    <scope>NUCLEOTIDE SEQUENCE [LARGE SCALE GENOMIC DNA]</scope>
    <source>
        <strain evidence="1 2">DSM 108380</strain>
    </source>
</reference>
<dbReference type="EMBL" id="JAAMPI010000434">
    <property type="protein sequence ID" value="KAF4631536.1"/>
    <property type="molecule type" value="Genomic_DNA"/>
</dbReference>
<evidence type="ECO:0000313" key="1">
    <source>
        <dbReference type="EMBL" id="KAF4631536.1"/>
    </source>
</evidence>
<gene>
    <name evidence="1" type="ORF">G7Y89_g6595</name>
</gene>
<sequence>MSHDTENMDDDADLATAYYSQIQYCQMCQKLIKFLKKTHPTHSSLDDSYLDEFELDVDTILSGFDCCLCMLIQKVCGHWFADEKYQSLTSLRATRVTIGVLGLEYGELKHSLSIINQSFPDGFKWSGYEHLVTASTDSDECWALAHRWLENCRSGHDCRAIQILDICIKPRIDGDVFGQIDSASLTIWYRKLKRVNTVEDLGSDEITGLLRDHGEIFMVSLDTEMADRSSHEVFLLHILTSDDENPISRRLDSMEGLLLRSSTQGLNFYERIGQFLIYSPITIERPEGVDEKENNEMLLSKDSRFSVWANLEDAEMHQRQIGCDNLLDQEHFIITLV</sequence>
<name>A0A8H4RMG3_9HELO</name>